<keyword evidence="2" id="KW-1185">Reference proteome</keyword>
<protein>
    <submittedName>
        <fullName evidence="3">Uncharacterized protein</fullName>
    </submittedName>
</protein>
<reference evidence="3" key="1">
    <citation type="submission" date="2022-11" db="UniProtKB">
        <authorList>
            <consortium name="WormBaseParasite"/>
        </authorList>
    </citation>
    <scope>IDENTIFICATION</scope>
</reference>
<name>A0A914E7G5_9BILA</name>
<keyword evidence="1" id="KW-0812">Transmembrane</keyword>
<evidence type="ECO:0000256" key="1">
    <source>
        <dbReference type="SAM" id="Phobius"/>
    </source>
</evidence>
<evidence type="ECO:0000313" key="2">
    <source>
        <dbReference type="Proteomes" id="UP000887540"/>
    </source>
</evidence>
<keyword evidence="1" id="KW-1133">Transmembrane helix</keyword>
<organism evidence="2 3">
    <name type="scientific">Acrobeloides nanus</name>
    <dbReference type="NCBI Taxonomy" id="290746"/>
    <lineage>
        <taxon>Eukaryota</taxon>
        <taxon>Metazoa</taxon>
        <taxon>Ecdysozoa</taxon>
        <taxon>Nematoda</taxon>
        <taxon>Chromadorea</taxon>
        <taxon>Rhabditida</taxon>
        <taxon>Tylenchina</taxon>
        <taxon>Cephalobomorpha</taxon>
        <taxon>Cephaloboidea</taxon>
        <taxon>Cephalobidae</taxon>
        <taxon>Acrobeloides</taxon>
    </lineage>
</organism>
<evidence type="ECO:0000313" key="3">
    <source>
        <dbReference type="WBParaSite" id="ACRNAN_scaffold6217.g23468.t1"/>
    </source>
</evidence>
<accession>A0A914E7G5</accession>
<dbReference type="WBParaSite" id="ACRNAN_scaffold6217.g23468.t1">
    <property type="protein sequence ID" value="ACRNAN_scaffold6217.g23468.t1"/>
    <property type="gene ID" value="ACRNAN_scaffold6217.g23468"/>
</dbReference>
<feature type="transmembrane region" description="Helical" evidence="1">
    <location>
        <begin position="16"/>
        <end position="35"/>
    </location>
</feature>
<sequence>MRTPWGYLVLFQASNVANVMALLFGLVPYFGTLIITDSLGQRYVHFAFVQMYQQQVTRLVGVALDELITCILQYRLHRYNGKNFVSAFSSSSTSGGNNVKVLFQKLTK</sequence>
<proteinExistence type="predicted"/>
<keyword evidence="1" id="KW-0472">Membrane</keyword>
<dbReference type="AlphaFoldDB" id="A0A914E7G5"/>
<dbReference type="Proteomes" id="UP000887540">
    <property type="component" value="Unplaced"/>
</dbReference>